<dbReference type="AlphaFoldDB" id="A0A2P2Q7T9"/>
<evidence type="ECO:0000256" key="1">
    <source>
        <dbReference type="SAM" id="Phobius"/>
    </source>
</evidence>
<dbReference type="EMBL" id="GGEC01082475">
    <property type="protein sequence ID" value="MBX62959.1"/>
    <property type="molecule type" value="Transcribed_RNA"/>
</dbReference>
<protein>
    <submittedName>
        <fullName evidence="2">Uncharacterized protein</fullName>
    </submittedName>
</protein>
<keyword evidence="1" id="KW-0472">Membrane</keyword>
<name>A0A2P2Q7T9_RHIMU</name>
<organism evidence="2">
    <name type="scientific">Rhizophora mucronata</name>
    <name type="common">Asiatic mangrove</name>
    <dbReference type="NCBI Taxonomy" id="61149"/>
    <lineage>
        <taxon>Eukaryota</taxon>
        <taxon>Viridiplantae</taxon>
        <taxon>Streptophyta</taxon>
        <taxon>Embryophyta</taxon>
        <taxon>Tracheophyta</taxon>
        <taxon>Spermatophyta</taxon>
        <taxon>Magnoliopsida</taxon>
        <taxon>eudicotyledons</taxon>
        <taxon>Gunneridae</taxon>
        <taxon>Pentapetalae</taxon>
        <taxon>rosids</taxon>
        <taxon>fabids</taxon>
        <taxon>Malpighiales</taxon>
        <taxon>Rhizophoraceae</taxon>
        <taxon>Rhizophora</taxon>
    </lineage>
</organism>
<proteinExistence type="predicted"/>
<sequence>MRGGQKQRNARKLKFLRLLIRIFVLVNHFFCFLIFSNSGVVACLYFYFLFLLFKFLG</sequence>
<reference evidence="2" key="1">
    <citation type="submission" date="2018-02" db="EMBL/GenBank/DDBJ databases">
        <title>Rhizophora mucronata_Transcriptome.</title>
        <authorList>
            <person name="Meera S.P."/>
            <person name="Sreeshan A."/>
            <person name="Augustine A."/>
        </authorList>
    </citation>
    <scope>NUCLEOTIDE SEQUENCE</scope>
    <source>
        <tissue evidence="2">Leaf</tissue>
    </source>
</reference>
<evidence type="ECO:0000313" key="2">
    <source>
        <dbReference type="EMBL" id="MBX62959.1"/>
    </source>
</evidence>
<keyword evidence="1" id="KW-0812">Transmembrane</keyword>
<accession>A0A2P2Q7T9</accession>
<keyword evidence="1" id="KW-1133">Transmembrane helix</keyword>
<feature type="transmembrane region" description="Helical" evidence="1">
    <location>
        <begin position="20"/>
        <end position="53"/>
    </location>
</feature>